<organism evidence="1 2">
    <name type="scientific">Clostridium cochlearium</name>
    <dbReference type="NCBI Taxonomy" id="1494"/>
    <lineage>
        <taxon>Bacteria</taxon>
        <taxon>Bacillati</taxon>
        <taxon>Bacillota</taxon>
        <taxon>Clostridia</taxon>
        <taxon>Eubacteriales</taxon>
        <taxon>Clostridiaceae</taxon>
        <taxon>Clostridium</taxon>
    </lineage>
</organism>
<protein>
    <submittedName>
        <fullName evidence="1">Uncharacterized protein</fullName>
    </submittedName>
</protein>
<dbReference type="RefSeq" id="WP_171302829.1">
    <property type="nucleotide sequence ID" value="NZ_JABFIF010000002.1"/>
</dbReference>
<sequence length="85" mass="9866">MLRKKSFVNIISRKNVSVLWIFLVLLLIRGCGNQNTSKLKVEDDLIIIKDIFGDDILITRTIDLLDLNFNKIAEYKEISNLNEEN</sequence>
<proteinExistence type="predicted"/>
<name>A0A7Y3V5Z4_CLOCO</name>
<evidence type="ECO:0000313" key="2">
    <source>
        <dbReference type="Proteomes" id="UP000528432"/>
    </source>
</evidence>
<dbReference type="EMBL" id="JABFIF010000002">
    <property type="protein sequence ID" value="NOH15280.1"/>
    <property type="molecule type" value="Genomic_DNA"/>
</dbReference>
<evidence type="ECO:0000313" key="1">
    <source>
        <dbReference type="EMBL" id="NOH15280.1"/>
    </source>
</evidence>
<comment type="caution">
    <text evidence="1">The sequence shown here is derived from an EMBL/GenBank/DDBJ whole genome shotgun (WGS) entry which is preliminary data.</text>
</comment>
<gene>
    <name evidence="1" type="ORF">HMJ28_02535</name>
</gene>
<reference evidence="1 2" key="1">
    <citation type="submission" date="2020-05" db="EMBL/GenBank/DDBJ databases">
        <title>Draft genome sequence of Clostridium cochlearium strain AGROS13 isolated from a sheep dairy farm in New Zealand.</title>
        <authorList>
            <person name="Gupta T.B."/>
            <person name="Jauregui R."/>
            <person name="Risson A.N."/>
            <person name="Brightwell G."/>
            <person name="Maclean P."/>
        </authorList>
    </citation>
    <scope>NUCLEOTIDE SEQUENCE [LARGE SCALE GENOMIC DNA]</scope>
    <source>
        <strain evidence="1 2">AGROS13</strain>
    </source>
</reference>
<dbReference type="Proteomes" id="UP000528432">
    <property type="component" value="Unassembled WGS sequence"/>
</dbReference>
<dbReference type="AlphaFoldDB" id="A0A7Y3V5Z4"/>
<accession>A0A7Y3V5Z4</accession>